<dbReference type="HOGENOM" id="CLU_2730597_0_0_2"/>
<dbReference type="Proteomes" id="UP000028194">
    <property type="component" value="Chromosome"/>
</dbReference>
<evidence type="ECO:0000313" key="1">
    <source>
        <dbReference type="EMBL" id="AIF82770.1"/>
    </source>
</evidence>
<dbReference type="OrthoDB" id="371681at2157"/>
<gene>
    <name evidence="1" type="ORF">NTE_00690</name>
</gene>
<organism evidence="1 2">
    <name type="scientific">Candidatus Nitrososphaera evergladensis SR1</name>
    <dbReference type="NCBI Taxonomy" id="1459636"/>
    <lineage>
        <taxon>Archaea</taxon>
        <taxon>Nitrososphaerota</taxon>
        <taxon>Nitrososphaeria</taxon>
        <taxon>Nitrososphaerales</taxon>
        <taxon>Nitrososphaeraceae</taxon>
        <taxon>Nitrososphaera</taxon>
    </lineage>
</organism>
<evidence type="ECO:0008006" key="3">
    <source>
        <dbReference type="Google" id="ProtNLM"/>
    </source>
</evidence>
<dbReference type="GeneID" id="41596546"/>
<protein>
    <recommendedName>
        <fullName evidence="3">DUF2283 domain-containing protein</fullName>
    </recommendedName>
</protein>
<dbReference type="AlphaFoldDB" id="A0A075MNR2"/>
<evidence type="ECO:0000313" key="2">
    <source>
        <dbReference type="Proteomes" id="UP000028194"/>
    </source>
</evidence>
<dbReference type="EMBL" id="CP007174">
    <property type="protein sequence ID" value="AIF82770.1"/>
    <property type="molecule type" value="Genomic_DNA"/>
</dbReference>
<sequence length="75" mass="8397">MALVTFDPDAKTMYVSLEKKKVRIAKTIPMGEGKYLDVTENNEPVGLEIILPRNVSEEVVDAIVNRGKSKIEVKH</sequence>
<dbReference type="InterPro" id="IPR019270">
    <property type="entry name" value="DUF2283"/>
</dbReference>
<name>A0A075MNR2_9ARCH</name>
<accession>A0A075MNR2</accession>
<dbReference type="KEGG" id="nev:NTE_00690"/>
<dbReference type="Pfam" id="PF10049">
    <property type="entry name" value="DUF2283"/>
    <property type="match status" value="1"/>
</dbReference>
<proteinExistence type="predicted"/>
<reference evidence="1 2" key="1">
    <citation type="journal article" date="2014" name="PLoS ONE">
        <title>Genome Sequence of Candidatus Nitrososphaera evergladensis from Group I.1b Enriched from Everglades Soil Reveals Novel Genomic Features of the Ammonia-Oxidizing Archaea.</title>
        <authorList>
            <person name="Zhalnina K.V."/>
            <person name="Dias R."/>
            <person name="Leonard M.T."/>
            <person name="Dorr de Quadros P."/>
            <person name="Camargo F.A."/>
            <person name="Drew J.C."/>
            <person name="Farmerie W.G."/>
            <person name="Daroub S.H."/>
            <person name="Triplett E.W."/>
        </authorList>
    </citation>
    <scope>NUCLEOTIDE SEQUENCE [LARGE SCALE GENOMIC DNA]</scope>
    <source>
        <strain evidence="1 2">SR1</strain>
    </source>
</reference>
<keyword evidence="2" id="KW-1185">Reference proteome</keyword>
<dbReference type="RefSeq" id="WP_148699673.1">
    <property type="nucleotide sequence ID" value="NZ_CP007174.1"/>
</dbReference>